<dbReference type="Proteomes" id="UP000188605">
    <property type="component" value="Unassembled WGS sequence"/>
</dbReference>
<comment type="caution">
    <text evidence="1">The sequence shown here is derived from an EMBL/GenBank/DDBJ whole genome shotgun (WGS) entry which is preliminary data.</text>
</comment>
<sequence length="259" mass="27975">MRSGERIIYGVMGLIATTTFMILVCLVGYLLFKGIWHIDIIKLMPAIITTIYMVGLGLLFAVPIGMGCAIYLNEYTRGGKFVSTIRFANQCLTAVPSIIFGLFGTMFFVTQLKMGYSLLAGALTVAIAIVPTVVKTTEEALMTVPLSFREASLSLGASKISTIWRVVIPSALPGILAGIVLSMGRIIGETAAIYLTAGMVFEIPKSVMESGRTLSVHLYMLAKEGLSFEEAYGTAIVLLVVILTLNLITYRIGKKIGKK</sequence>
<reference evidence="1" key="1">
    <citation type="submission" date="2016-08" db="EMBL/GenBank/DDBJ databases">
        <authorList>
            <person name="Ngugi D.K."/>
            <person name="Miyake S."/>
            <person name="Stingl U."/>
        </authorList>
    </citation>
    <scope>NUCLEOTIDE SEQUENCE</scope>
    <source>
        <strain evidence="1">SCG-B11WGA-EpuloA1</strain>
    </source>
</reference>
<dbReference type="EMBL" id="LJDB01000075">
    <property type="protein sequence ID" value="ONI38939.1"/>
    <property type="molecule type" value="Genomic_DNA"/>
</dbReference>
<organism evidence="1 2">
    <name type="scientific">Candidatus Epulonipiscium fishelsonii</name>
    <dbReference type="NCBI Taxonomy" id="77094"/>
    <lineage>
        <taxon>Bacteria</taxon>
        <taxon>Bacillati</taxon>
        <taxon>Bacillota</taxon>
        <taxon>Clostridia</taxon>
        <taxon>Lachnospirales</taxon>
        <taxon>Lachnospiraceae</taxon>
        <taxon>Candidatus Epulonipiscium</taxon>
    </lineage>
</organism>
<evidence type="ECO:0000313" key="1">
    <source>
        <dbReference type="EMBL" id="ONI38939.1"/>
    </source>
</evidence>
<protein>
    <submittedName>
        <fullName evidence="1">Phosphate ABC transporter, permease protein PstA</fullName>
    </submittedName>
</protein>
<accession>A0ACC8X9X1</accession>
<name>A0ACC8X9X1_9FIRM</name>
<keyword evidence="2" id="KW-1185">Reference proteome</keyword>
<evidence type="ECO:0000313" key="2">
    <source>
        <dbReference type="Proteomes" id="UP000188605"/>
    </source>
</evidence>
<gene>
    <name evidence="1" type="ORF">AN396_09690</name>
</gene>
<proteinExistence type="predicted"/>